<dbReference type="InterPro" id="IPR039420">
    <property type="entry name" value="WalR-like"/>
</dbReference>
<evidence type="ECO:0000259" key="5">
    <source>
        <dbReference type="PROSITE" id="PS50110"/>
    </source>
</evidence>
<sequence>MKILLVDDHIVVREGIRRLLADLGEVELHEASSGEEALASFRTLAPDLIVLDLNLAGIGGLELLRRLMTEDDKARVVVFSMHAEPLYAARALRLGARGYVSKSAGADELITAVMRVGEGGRYVEREIASALAFTQLSAEDPLQQLTMREIEILRLLGEGNSLAEIAQTIGIAYKTVANTCSIIKNKLGVGRTADLIRVSMEMK</sequence>
<dbReference type="InterPro" id="IPR000792">
    <property type="entry name" value="Tscrpt_reg_LuxR_C"/>
</dbReference>
<dbReference type="GO" id="GO:0003677">
    <property type="term" value="F:DNA binding"/>
    <property type="evidence" value="ECO:0007669"/>
    <property type="project" value="UniProtKB-KW"/>
</dbReference>
<evidence type="ECO:0000256" key="1">
    <source>
        <dbReference type="ARBA" id="ARBA00022553"/>
    </source>
</evidence>
<evidence type="ECO:0000256" key="3">
    <source>
        <dbReference type="PROSITE-ProRule" id="PRU00169"/>
    </source>
</evidence>
<evidence type="ECO:0000313" key="7">
    <source>
        <dbReference type="Proteomes" id="UP000059074"/>
    </source>
</evidence>
<evidence type="ECO:0008006" key="8">
    <source>
        <dbReference type="Google" id="ProtNLM"/>
    </source>
</evidence>
<proteinExistence type="predicted"/>
<dbReference type="Proteomes" id="UP000059074">
    <property type="component" value="Unassembled WGS sequence"/>
</dbReference>
<dbReference type="SUPFAM" id="SSF46894">
    <property type="entry name" value="C-terminal effector domain of the bipartite response regulators"/>
    <property type="match status" value="1"/>
</dbReference>
<dbReference type="Pfam" id="PF00196">
    <property type="entry name" value="GerE"/>
    <property type="match status" value="1"/>
</dbReference>
<dbReference type="PANTHER" id="PTHR43214">
    <property type="entry name" value="TWO-COMPONENT RESPONSE REGULATOR"/>
    <property type="match status" value="1"/>
</dbReference>
<feature type="domain" description="Response regulatory" evidence="5">
    <location>
        <begin position="2"/>
        <end position="117"/>
    </location>
</feature>
<gene>
    <name evidence="6" type="ORF">APY04_1261</name>
</gene>
<dbReference type="CDD" id="cd17535">
    <property type="entry name" value="REC_NarL-like"/>
    <property type="match status" value="1"/>
</dbReference>
<evidence type="ECO:0000313" key="6">
    <source>
        <dbReference type="EMBL" id="KWT70052.1"/>
    </source>
</evidence>
<dbReference type="GO" id="GO:0000160">
    <property type="term" value="P:phosphorelay signal transduction system"/>
    <property type="evidence" value="ECO:0007669"/>
    <property type="project" value="InterPro"/>
</dbReference>
<protein>
    <recommendedName>
        <fullName evidence="8">Two-component response regulator</fullName>
    </recommendedName>
</protein>
<dbReference type="PROSITE" id="PS50110">
    <property type="entry name" value="RESPONSE_REGULATORY"/>
    <property type="match status" value="1"/>
</dbReference>
<dbReference type="InterPro" id="IPR058245">
    <property type="entry name" value="NreC/VraR/RcsB-like_REC"/>
</dbReference>
<keyword evidence="2" id="KW-0238">DNA-binding</keyword>
<dbReference type="PROSITE" id="PS50043">
    <property type="entry name" value="HTH_LUXR_2"/>
    <property type="match status" value="1"/>
</dbReference>
<evidence type="ECO:0000256" key="2">
    <source>
        <dbReference type="ARBA" id="ARBA00023125"/>
    </source>
</evidence>
<dbReference type="InterPro" id="IPR011006">
    <property type="entry name" value="CheY-like_superfamily"/>
</dbReference>
<dbReference type="AlphaFoldDB" id="A0A109BLA3"/>
<name>A0A109BLA3_HYPSL</name>
<feature type="modified residue" description="4-aspartylphosphate" evidence="3">
    <location>
        <position position="52"/>
    </location>
</feature>
<dbReference type="PANTHER" id="PTHR43214:SF43">
    <property type="entry name" value="TWO-COMPONENT RESPONSE REGULATOR"/>
    <property type="match status" value="1"/>
</dbReference>
<comment type="caution">
    <text evidence="6">The sequence shown here is derived from an EMBL/GenBank/DDBJ whole genome shotgun (WGS) entry which is preliminary data.</text>
</comment>
<dbReference type="GO" id="GO:0006355">
    <property type="term" value="P:regulation of DNA-templated transcription"/>
    <property type="evidence" value="ECO:0007669"/>
    <property type="project" value="InterPro"/>
</dbReference>
<dbReference type="InterPro" id="IPR001789">
    <property type="entry name" value="Sig_transdc_resp-reg_receiver"/>
</dbReference>
<dbReference type="PATRIC" id="fig|121290.4.peg.3222"/>
<feature type="domain" description="HTH luxR-type" evidence="4">
    <location>
        <begin position="138"/>
        <end position="203"/>
    </location>
</feature>
<evidence type="ECO:0000259" key="4">
    <source>
        <dbReference type="PROSITE" id="PS50043"/>
    </source>
</evidence>
<dbReference type="SUPFAM" id="SSF52172">
    <property type="entry name" value="CheY-like"/>
    <property type="match status" value="1"/>
</dbReference>
<dbReference type="Pfam" id="PF00072">
    <property type="entry name" value="Response_reg"/>
    <property type="match status" value="1"/>
</dbReference>
<dbReference type="PRINTS" id="PR00038">
    <property type="entry name" value="HTHLUXR"/>
</dbReference>
<reference evidence="6 7" key="1">
    <citation type="submission" date="2015-10" db="EMBL/GenBank/DDBJ databases">
        <title>Transcriptomic analysis of a linuron degrading triple-species bacterial consortium.</title>
        <authorList>
            <person name="Albers P."/>
        </authorList>
    </citation>
    <scope>NUCLEOTIDE SEQUENCE [LARGE SCALE GENOMIC DNA]</scope>
    <source>
        <strain evidence="6 7">WDL6</strain>
    </source>
</reference>
<keyword evidence="1 3" id="KW-0597">Phosphoprotein</keyword>
<dbReference type="Gene3D" id="3.40.50.2300">
    <property type="match status" value="1"/>
</dbReference>
<dbReference type="SMART" id="SM00421">
    <property type="entry name" value="HTH_LUXR"/>
    <property type="match status" value="1"/>
</dbReference>
<keyword evidence="7" id="KW-1185">Reference proteome</keyword>
<dbReference type="InterPro" id="IPR016032">
    <property type="entry name" value="Sig_transdc_resp-reg_C-effctor"/>
</dbReference>
<dbReference type="SMART" id="SM00448">
    <property type="entry name" value="REC"/>
    <property type="match status" value="1"/>
</dbReference>
<organism evidence="6 7">
    <name type="scientific">Hyphomicrobium sulfonivorans</name>
    <dbReference type="NCBI Taxonomy" id="121290"/>
    <lineage>
        <taxon>Bacteria</taxon>
        <taxon>Pseudomonadati</taxon>
        <taxon>Pseudomonadota</taxon>
        <taxon>Alphaproteobacteria</taxon>
        <taxon>Hyphomicrobiales</taxon>
        <taxon>Hyphomicrobiaceae</taxon>
        <taxon>Hyphomicrobium</taxon>
    </lineage>
</organism>
<dbReference type="RefSeq" id="WP_068460718.1">
    <property type="nucleotide sequence ID" value="NZ_LMTR01000040.1"/>
</dbReference>
<dbReference type="OrthoDB" id="3678174at2"/>
<accession>A0A109BLA3</accession>
<dbReference type="EMBL" id="LMTR01000040">
    <property type="protein sequence ID" value="KWT70052.1"/>
    <property type="molecule type" value="Genomic_DNA"/>
</dbReference>
<dbReference type="STRING" id="121290.APY04_1261"/>